<dbReference type="RefSeq" id="WP_079315903.1">
    <property type="nucleotide sequence ID" value="NZ_BOOF01000039.1"/>
</dbReference>
<dbReference type="EMBL" id="BOOF01000039">
    <property type="protein sequence ID" value="GIH65310.1"/>
    <property type="molecule type" value="Genomic_DNA"/>
</dbReference>
<gene>
    <name evidence="2" type="ORF">Msi02_61270</name>
</gene>
<reference evidence="2 3" key="1">
    <citation type="submission" date="2021-01" db="EMBL/GenBank/DDBJ databases">
        <title>Whole genome shotgun sequence of Microbispora siamensis NBRC 104113.</title>
        <authorList>
            <person name="Komaki H."/>
            <person name="Tamura T."/>
        </authorList>
    </citation>
    <scope>NUCLEOTIDE SEQUENCE [LARGE SCALE GENOMIC DNA]</scope>
    <source>
        <strain evidence="2 3">NBRC 104113</strain>
    </source>
</reference>
<sequence length="247" mass="28006">MESTKRGRVRVETTAKRVRVYVEGRAVADTTRALLVWEAPYYPTYYFPADDVRVEELKATGETRHSPSRGDAAVHDVAGRPGAALVYGDDAPLEQIRGHVRFDWNAMDNWFEEDEEVFVHARDPYTRVDILASSRHVRVEVGGVTVADSRSPRILFETGLPPRYYLPKTDVRLDLLRPSETVTHCPYKGRAVYWSVGEDESGKDLVWSYPTPLPESQKIAGLVAFYDEKVDVYVDGVLQDRPKSKFA</sequence>
<evidence type="ECO:0000313" key="3">
    <source>
        <dbReference type="Proteomes" id="UP000660454"/>
    </source>
</evidence>
<feature type="domain" description="DUF427" evidence="1">
    <location>
        <begin position="18"/>
        <end position="104"/>
    </location>
</feature>
<dbReference type="Proteomes" id="UP000660454">
    <property type="component" value="Unassembled WGS sequence"/>
</dbReference>
<proteinExistence type="predicted"/>
<dbReference type="InterPro" id="IPR038694">
    <property type="entry name" value="DUF427_sf"/>
</dbReference>
<evidence type="ECO:0000259" key="1">
    <source>
        <dbReference type="Pfam" id="PF04248"/>
    </source>
</evidence>
<accession>A0ABQ4GV75</accession>
<dbReference type="PANTHER" id="PTHR34310:SF9">
    <property type="entry name" value="BLR5716 PROTEIN"/>
    <property type="match status" value="1"/>
</dbReference>
<dbReference type="InterPro" id="IPR007361">
    <property type="entry name" value="DUF427"/>
</dbReference>
<keyword evidence="3" id="KW-1185">Reference proteome</keyword>
<dbReference type="Pfam" id="PF04248">
    <property type="entry name" value="NTP_transf_9"/>
    <property type="match status" value="2"/>
</dbReference>
<dbReference type="Gene3D" id="2.170.150.40">
    <property type="entry name" value="Domain of unknown function (DUF427)"/>
    <property type="match status" value="2"/>
</dbReference>
<feature type="domain" description="DUF427" evidence="1">
    <location>
        <begin position="137"/>
        <end position="228"/>
    </location>
</feature>
<organism evidence="2 3">
    <name type="scientific">Microbispora siamensis</name>
    <dbReference type="NCBI Taxonomy" id="564413"/>
    <lineage>
        <taxon>Bacteria</taxon>
        <taxon>Bacillati</taxon>
        <taxon>Actinomycetota</taxon>
        <taxon>Actinomycetes</taxon>
        <taxon>Streptosporangiales</taxon>
        <taxon>Streptosporangiaceae</taxon>
        <taxon>Microbispora</taxon>
    </lineage>
</organism>
<name>A0ABQ4GV75_9ACTN</name>
<comment type="caution">
    <text evidence="2">The sequence shown here is derived from an EMBL/GenBank/DDBJ whole genome shotgun (WGS) entry which is preliminary data.</text>
</comment>
<dbReference type="PANTHER" id="PTHR34310">
    <property type="entry name" value="DUF427 DOMAIN PROTEIN (AFU_ORTHOLOGUE AFUA_3G02220)"/>
    <property type="match status" value="1"/>
</dbReference>
<protein>
    <recommendedName>
        <fullName evidence="1">DUF427 domain-containing protein</fullName>
    </recommendedName>
</protein>
<evidence type="ECO:0000313" key="2">
    <source>
        <dbReference type="EMBL" id="GIH65310.1"/>
    </source>
</evidence>